<dbReference type="Proteomes" id="UP000660381">
    <property type="component" value="Unassembled WGS sequence"/>
</dbReference>
<dbReference type="InterPro" id="IPR011990">
    <property type="entry name" value="TPR-like_helical_dom_sf"/>
</dbReference>
<comment type="caution">
    <text evidence="2">The sequence shown here is derived from an EMBL/GenBank/DDBJ whole genome shotgun (WGS) entry which is preliminary data.</text>
</comment>
<proteinExistence type="predicted"/>
<keyword evidence="3" id="KW-1185">Reference proteome</keyword>
<keyword evidence="1" id="KW-0472">Membrane</keyword>
<accession>A0ABR8J748</accession>
<dbReference type="EMBL" id="JACJTQ010000019">
    <property type="protein sequence ID" value="MBD2692846.1"/>
    <property type="molecule type" value="Genomic_DNA"/>
</dbReference>
<evidence type="ECO:0000256" key="1">
    <source>
        <dbReference type="SAM" id="Phobius"/>
    </source>
</evidence>
<organism evidence="2 3">
    <name type="scientific">Anabaena catenula FACHB-362</name>
    <dbReference type="NCBI Taxonomy" id="2692877"/>
    <lineage>
        <taxon>Bacteria</taxon>
        <taxon>Bacillati</taxon>
        <taxon>Cyanobacteriota</taxon>
        <taxon>Cyanophyceae</taxon>
        <taxon>Nostocales</taxon>
        <taxon>Nostocaceae</taxon>
        <taxon>Anabaena</taxon>
    </lineage>
</organism>
<evidence type="ECO:0000313" key="2">
    <source>
        <dbReference type="EMBL" id="MBD2692846.1"/>
    </source>
</evidence>
<reference evidence="2 3" key="1">
    <citation type="journal article" date="2020" name="ISME J.">
        <title>Comparative genomics reveals insights into cyanobacterial evolution and habitat adaptation.</title>
        <authorList>
            <person name="Chen M.Y."/>
            <person name="Teng W.K."/>
            <person name="Zhao L."/>
            <person name="Hu C.X."/>
            <person name="Zhou Y.K."/>
            <person name="Han B.P."/>
            <person name="Song L.R."/>
            <person name="Shu W.S."/>
        </authorList>
    </citation>
    <scope>NUCLEOTIDE SEQUENCE [LARGE SCALE GENOMIC DNA]</scope>
    <source>
        <strain evidence="2 3">FACHB-362</strain>
    </source>
</reference>
<dbReference type="RefSeq" id="WP_190907187.1">
    <property type="nucleotide sequence ID" value="NZ_JACJTQ010000019.1"/>
</dbReference>
<protein>
    <submittedName>
        <fullName evidence="2">Uncharacterized protein</fullName>
    </submittedName>
</protein>
<feature type="transmembrane region" description="Helical" evidence="1">
    <location>
        <begin position="44"/>
        <end position="66"/>
    </location>
</feature>
<evidence type="ECO:0000313" key="3">
    <source>
        <dbReference type="Proteomes" id="UP000660381"/>
    </source>
</evidence>
<feature type="transmembrane region" description="Helical" evidence="1">
    <location>
        <begin position="86"/>
        <end position="111"/>
    </location>
</feature>
<gene>
    <name evidence="2" type="ORF">H6G68_13955</name>
</gene>
<name>A0ABR8J748_9NOST</name>
<dbReference type="Gene3D" id="1.25.40.10">
    <property type="entry name" value="Tetratricopeptide repeat domain"/>
    <property type="match status" value="1"/>
</dbReference>
<keyword evidence="1" id="KW-1133">Transmembrane helix</keyword>
<keyword evidence="1" id="KW-0812">Transmembrane</keyword>
<sequence length="323" mass="37218">MRVRQPCAEHELELQLVHDSPLELTFQRGNIAQSTVIKTAKEKWFVNTIAVAVWVCGIGFGCHIILNSFHVFTHLVQLANMLFHVLMWGIPVIFIIFIYILYSPCFIIWTFDQTTKHLLQIKTNLLGKHQKRIFDFSQIQAIQVEQDYDSDFQSFECSELYVVLKSGQQITLSQSSYESNRRKKAIALKHHRELAEKMRSFVGLGNEAIPINERAEAVYIPSEEEINQELEAGRKLAKQVFGTLFSSKAKKQETLQELRSQVNQDPTNPAAWESLAMMLGLQRDTQLECIKAYHQAETLYRQMGDTDKAKEIQSLIKRVNKSL</sequence>